<dbReference type="Gene3D" id="1.25.40.10">
    <property type="entry name" value="Tetratricopeptide repeat domain"/>
    <property type="match status" value="2"/>
</dbReference>
<dbReference type="CDD" id="cd16917">
    <property type="entry name" value="HATPase_UhpB-NarQ-NarX-like"/>
    <property type="match status" value="1"/>
</dbReference>
<dbReference type="SUPFAM" id="SSF81901">
    <property type="entry name" value="HCP-like"/>
    <property type="match status" value="1"/>
</dbReference>
<evidence type="ECO:0000256" key="2">
    <source>
        <dbReference type="ARBA" id="ARBA00012438"/>
    </source>
</evidence>
<organism evidence="13 14">
    <name type="scientific">Fluviicola chungangensis</name>
    <dbReference type="NCBI Taxonomy" id="2597671"/>
    <lineage>
        <taxon>Bacteria</taxon>
        <taxon>Pseudomonadati</taxon>
        <taxon>Bacteroidota</taxon>
        <taxon>Flavobacteriia</taxon>
        <taxon>Flavobacteriales</taxon>
        <taxon>Crocinitomicaceae</taxon>
        <taxon>Fluviicola</taxon>
    </lineage>
</organism>
<evidence type="ECO:0000256" key="6">
    <source>
        <dbReference type="ARBA" id="ARBA00022777"/>
    </source>
</evidence>
<dbReference type="Gene3D" id="3.30.565.10">
    <property type="entry name" value="Histidine kinase-like ATPase, C-terminal domain"/>
    <property type="match status" value="1"/>
</dbReference>
<evidence type="ECO:0000259" key="12">
    <source>
        <dbReference type="SMART" id="SM00387"/>
    </source>
</evidence>
<dbReference type="GO" id="GO:0016020">
    <property type="term" value="C:membrane"/>
    <property type="evidence" value="ECO:0007669"/>
    <property type="project" value="InterPro"/>
</dbReference>
<keyword evidence="9" id="KW-0802">TPR repeat</keyword>
<evidence type="ECO:0000256" key="9">
    <source>
        <dbReference type="PROSITE-ProRule" id="PRU00339"/>
    </source>
</evidence>
<keyword evidence="14" id="KW-1185">Reference proteome</keyword>
<sequence length="631" mass="71967">MKLLFSCILFLTTGSLLAQTQQQLDSLERLLPRKKGKEKVQLLNDLTFYYFRADAKKAIAFGSQSLKLAQTLNDETILANTYNDYSMPFLTTGNFQKSVELNTKALEIRTRLKDTSGMISSYAKLGNGHFELGQYKKAQQAYNKAIYFAKILGDENTLLQLYQNSANVLEVSGFIKEALKMQLDVHEIALRTDNKLVQLSNYGNLGSCYQKLKQYEKAREMYLKAIPLARETNQSEQLAMVYQGLGVVERAAGNTDLGLKYYQQAFQLYKRLDSKTGEGIIAVNIGNSFADLKQPDSAAFYLNLGLQLVKDTKSYRQIMNAYRGLSELELSRKNYQKAAEYLVLQNKYQDSVTIFQGNELIADVFGKYELEKNQRALAESKAKNAKNQLYQAIWIGISATLLLLFVIVFLFFRHKRKIAKEELVRTKQEEQYLREKQLNEQKLSISRELHDNVGSQITYLISSIDNLSYMDEENEVLNTKLQDLSNFGRNTMQELRSTIWAMNSEDGSIETLLTRIESIRNKIPLSIEIHTKLDQNHPLKSTELLNLYRIIQEAIQNTLKHAQATCIRITLEEKENRVKLTITDDGKGVQTGNAQGNGLQNMRHRCEQIGGEFQLNTSEKEGTAISCTFVI</sequence>
<evidence type="ECO:0000256" key="4">
    <source>
        <dbReference type="ARBA" id="ARBA00022679"/>
    </source>
</evidence>
<evidence type="ECO:0000256" key="7">
    <source>
        <dbReference type="ARBA" id="ARBA00022840"/>
    </source>
</evidence>
<dbReference type="InterPro" id="IPR050482">
    <property type="entry name" value="Sensor_HK_TwoCompSys"/>
</dbReference>
<evidence type="ECO:0000256" key="8">
    <source>
        <dbReference type="ARBA" id="ARBA00023012"/>
    </source>
</evidence>
<feature type="signal peptide" evidence="11">
    <location>
        <begin position="1"/>
        <end position="18"/>
    </location>
</feature>
<dbReference type="InterPro" id="IPR011990">
    <property type="entry name" value="TPR-like_helical_dom_sf"/>
</dbReference>
<keyword evidence="5" id="KW-0547">Nucleotide-binding</keyword>
<dbReference type="InterPro" id="IPR019734">
    <property type="entry name" value="TPR_rpt"/>
</dbReference>
<dbReference type="InterPro" id="IPR011712">
    <property type="entry name" value="Sig_transdc_His_kin_sub3_dim/P"/>
</dbReference>
<dbReference type="PANTHER" id="PTHR24421">
    <property type="entry name" value="NITRATE/NITRITE SENSOR PROTEIN NARX-RELATED"/>
    <property type="match status" value="1"/>
</dbReference>
<dbReference type="GO" id="GO:0000155">
    <property type="term" value="F:phosphorelay sensor kinase activity"/>
    <property type="evidence" value="ECO:0007669"/>
    <property type="project" value="InterPro"/>
</dbReference>
<name>A0A556MJG1_9FLAO</name>
<dbReference type="EC" id="2.7.13.3" evidence="2"/>
<evidence type="ECO:0000256" key="1">
    <source>
        <dbReference type="ARBA" id="ARBA00000085"/>
    </source>
</evidence>
<dbReference type="GO" id="GO:0046983">
    <property type="term" value="F:protein dimerization activity"/>
    <property type="evidence" value="ECO:0007669"/>
    <property type="project" value="InterPro"/>
</dbReference>
<keyword evidence="6" id="KW-0418">Kinase</keyword>
<comment type="catalytic activity">
    <reaction evidence="1">
        <text>ATP + protein L-histidine = ADP + protein N-phospho-L-histidine.</text>
        <dbReference type="EC" id="2.7.13.3"/>
    </reaction>
</comment>
<feature type="domain" description="Histidine kinase/HSP90-like ATPase" evidence="12">
    <location>
        <begin position="542"/>
        <end position="631"/>
    </location>
</feature>
<evidence type="ECO:0000256" key="11">
    <source>
        <dbReference type="SAM" id="SignalP"/>
    </source>
</evidence>
<keyword evidence="4" id="KW-0808">Transferase</keyword>
<dbReference type="InterPro" id="IPR036890">
    <property type="entry name" value="HATPase_C_sf"/>
</dbReference>
<accession>A0A556MJG1</accession>
<dbReference type="Pfam" id="PF07730">
    <property type="entry name" value="HisKA_3"/>
    <property type="match status" value="1"/>
</dbReference>
<evidence type="ECO:0000313" key="14">
    <source>
        <dbReference type="Proteomes" id="UP000316008"/>
    </source>
</evidence>
<evidence type="ECO:0000256" key="5">
    <source>
        <dbReference type="ARBA" id="ARBA00022741"/>
    </source>
</evidence>
<keyword evidence="3" id="KW-0597">Phosphoprotein</keyword>
<protein>
    <recommendedName>
        <fullName evidence="2">histidine kinase</fullName>
        <ecNumber evidence="2">2.7.13.3</ecNumber>
    </recommendedName>
</protein>
<dbReference type="Pfam" id="PF13424">
    <property type="entry name" value="TPR_12"/>
    <property type="match status" value="3"/>
</dbReference>
<keyword evidence="8" id="KW-0902">Two-component regulatory system</keyword>
<feature type="repeat" description="TPR" evidence="9">
    <location>
        <begin position="119"/>
        <end position="152"/>
    </location>
</feature>
<keyword evidence="10" id="KW-0472">Membrane</keyword>
<dbReference type="GO" id="GO:0005524">
    <property type="term" value="F:ATP binding"/>
    <property type="evidence" value="ECO:0007669"/>
    <property type="project" value="UniProtKB-KW"/>
</dbReference>
<keyword evidence="11" id="KW-0732">Signal</keyword>
<keyword evidence="10" id="KW-0812">Transmembrane</keyword>
<dbReference type="AlphaFoldDB" id="A0A556MJG1"/>
<dbReference type="InterPro" id="IPR003594">
    <property type="entry name" value="HATPase_dom"/>
</dbReference>
<dbReference type="SUPFAM" id="SSF55874">
    <property type="entry name" value="ATPase domain of HSP90 chaperone/DNA topoisomerase II/histidine kinase"/>
    <property type="match status" value="1"/>
</dbReference>
<feature type="chain" id="PRO_5022096692" description="histidine kinase" evidence="11">
    <location>
        <begin position="19"/>
        <end position="631"/>
    </location>
</feature>
<dbReference type="SUPFAM" id="SSF48452">
    <property type="entry name" value="TPR-like"/>
    <property type="match status" value="1"/>
</dbReference>
<dbReference type="Proteomes" id="UP000316008">
    <property type="component" value="Unassembled WGS sequence"/>
</dbReference>
<keyword evidence="10" id="KW-1133">Transmembrane helix</keyword>
<dbReference type="PANTHER" id="PTHR24421:SF10">
    <property type="entry name" value="NITRATE_NITRITE SENSOR PROTEIN NARQ"/>
    <property type="match status" value="1"/>
</dbReference>
<dbReference type="OrthoDB" id="9778366at2"/>
<proteinExistence type="predicted"/>
<dbReference type="EMBL" id="VLPL01000009">
    <property type="protein sequence ID" value="TSJ40047.1"/>
    <property type="molecule type" value="Genomic_DNA"/>
</dbReference>
<dbReference type="RefSeq" id="WP_144334175.1">
    <property type="nucleotide sequence ID" value="NZ_VLPL01000009.1"/>
</dbReference>
<comment type="caution">
    <text evidence="13">The sequence shown here is derived from an EMBL/GenBank/DDBJ whole genome shotgun (WGS) entry which is preliminary data.</text>
</comment>
<keyword evidence="7" id="KW-0067">ATP-binding</keyword>
<dbReference type="SMART" id="SM00028">
    <property type="entry name" value="TPR"/>
    <property type="match status" value="4"/>
</dbReference>
<reference evidence="13 14" key="1">
    <citation type="submission" date="2019-07" db="EMBL/GenBank/DDBJ databases">
        <authorList>
            <person name="Huq M.A."/>
        </authorList>
    </citation>
    <scope>NUCLEOTIDE SEQUENCE [LARGE SCALE GENOMIC DNA]</scope>
    <source>
        <strain evidence="13 14">MAH-3</strain>
    </source>
</reference>
<dbReference type="SMART" id="SM00387">
    <property type="entry name" value="HATPase_c"/>
    <property type="match status" value="1"/>
</dbReference>
<evidence type="ECO:0000256" key="3">
    <source>
        <dbReference type="ARBA" id="ARBA00022553"/>
    </source>
</evidence>
<feature type="repeat" description="TPR" evidence="9">
    <location>
        <begin position="199"/>
        <end position="232"/>
    </location>
</feature>
<dbReference type="Pfam" id="PF02518">
    <property type="entry name" value="HATPase_c"/>
    <property type="match status" value="1"/>
</dbReference>
<feature type="transmembrane region" description="Helical" evidence="10">
    <location>
        <begin position="389"/>
        <end position="412"/>
    </location>
</feature>
<dbReference type="Gene3D" id="1.20.5.1930">
    <property type="match status" value="1"/>
</dbReference>
<evidence type="ECO:0000313" key="13">
    <source>
        <dbReference type="EMBL" id="TSJ40047.1"/>
    </source>
</evidence>
<evidence type="ECO:0000256" key="10">
    <source>
        <dbReference type="SAM" id="Phobius"/>
    </source>
</evidence>
<gene>
    <name evidence="13" type="ORF">FO442_15725</name>
</gene>
<dbReference type="PROSITE" id="PS50005">
    <property type="entry name" value="TPR"/>
    <property type="match status" value="2"/>
</dbReference>